<name>A0ABX3NVS6_9BACT</name>
<dbReference type="EMBL" id="LWBO01000012">
    <property type="protein sequence ID" value="OQP48350.1"/>
    <property type="molecule type" value="Genomic_DNA"/>
</dbReference>
<comment type="caution">
    <text evidence="2">The sequence shown here is derived from an EMBL/GenBank/DDBJ whole genome shotgun (WGS) entry which is preliminary data.</text>
</comment>
<proteinExistence type="predicted"/>
<reference evidence="2 3" key="1">
    <citation type="submission" date="2016-04" db="EMBL/GenBank/DDBJ databases">
        <authorList>
            <person name="Chen L."/>
            <person name="Zhuang W."/>
            <person name="Wang G."/>
        </authorList>
    </citation>
    <scope>NUCLEOTIDE SEQUENCE [LARGE SCALE GENOMIC DNA]</scope>
    <source>
        <strain evidence="3">GR20</strain>
    </source>
</reference>
<accession>A0ABX3NVS6</accession>
<dbReference type="Proteomes" id="UP000192277">
    <property type="component" value="Unassembled WGS sequence"/>
</dbReference>
<dbReference type="InterPro" id="IPR039418">
    <property type="entry name" value="LexA-like"/>
</dbReference>
<evidence type="ECO:0000259" key="1">
    <source>
        <dbReference type="Pfam" id="PF00717"/>
    </source>
</evidence>
<organism evidence="2 3">
    <name type="scientific">Niastella koreensis</name>
    <dbReference type="NCBI Taxonomy" id="354356"/>
    <lineage>
        <taxon>Bacteria</taxon>
        <taxon>Pseudomonadati</taxon>
        <taxon>Bacteroidota</taxon>
        <taxon>Chitinophagia</taxon>
        <taxon>Chitinophagales</taxon>
        <taxon>Chitinophagaceae</taxon>
        <taxon>Niastella</taxon>
    </lineage>
</organism>
<dbReference type="InterPro" id="IPR050077">
    <property type="entry name" value="LexA_repressor"/>
</dbReference>
<evidence type="ECO:0000313" key="2">
    <source>
        <dbReference type="EMBL" id="OQP48350.1"/>
    </source>
</evidence>
<sequence>MGFPSPAKDYQEDVIELSQYLVQHPTATFYFRVSGDSMINACMPHGSLLVVDRSLKPASGMIVLAVVNGEFTVRRIVQTRKSLVLHPENPIYKPLVVTEEMNMQVWGVVTAVVVKYKYENNDRVGGL</sequence>
<dbReference type="PANTHER" id="PTHR33516:SF2">
    <property type="entry name" value="LEXA REPRESSOR-RELATED"/>
    <property type="match status" value="1"/>
</dbReference>
<dbReference type="InterPro" id="IPR015927">
    <property type="entry name" value="Peptidase_S24_S26A/B/C"/>
</dbReference>
<evidence type="ECO:0000313" key="3">
    <source>
        <dbReference type="Proteomes" id="UP000192277"/>
    </source>
</evidence>
<dbReference type="NCBIfam" id="NF007621">
    <property type="entry name" value="PRK10276.1"/>
    <property type="match status" value="1"/>
</dbReference>
<dbReference type="Pfam" id="PF00717">
    <property type="entry name" value="Peptidase_S24"/>
    <property type="match status" value="1"/>
</dbReference>
<dbReference type="PANTHER" id="PTHR33516">
    <property type="entry name" value="LEXA REPRESSOR"/>
    <property type="match status" value="1"/>
</dbReference>
<dbReference type="Gene3D" id="2.10.109.10">
    <property type="entry name" value="Umud Fragment, subunit A"/>
    <property type="match status" value="1"/>
</dbReference>
<dbReference type="RefSeq" id="WP_014221547.1">
    <property type="nucleotide sequence ID" value="NZ_LWBO01000012.1"/>
</dbReference>
<dbReference type="CDD" id="cd06529">
    <property type="entry name" value="S24_LexA-like"/>
    <property type="match status" value="1"/>
</dbReference>
<feature type="domain" description="Peptidase S24/S26A/S26B/S26C" evidence="1">
    <location>
        <begin position="1"/>
        <end position="109"/>
    </location>
</feature>
<keyword evidence="3" id="KW-1185">Reference proteome</keyword>
<dbReference type="SUPFAM" id="SSF51306">
    <property type="entry name" value="LexA/Signal peptidase"/>
    <property type="match status" value="1"/>
</dbReference>
<gene>
    <name evidence="2" type="ORF">A4D02_06435</name>
</gene>
<protein>
    <submittedName>
        <fullName evidence="2">Repressor</fullName>
    </submittedName>
</protein>
<dbReference type="InterPro" id="IPR036286">
    <property type="entry name" value="LexA/Signal_pep-like_sf"/>
</dbReference>